<dbReference type="SUPFAM" id="SSF159127">
    <property type="entry name" value="HupF/HypC-like"/>
    <property type="match status" value="1"/>
</dbReference>
<proteinExistence type="inferred from homology"/>
<reference evidence="2 3" key="1">
    <citation type="submission" date="2019-07" db="EMBL/GenBank/DDBJ databases">
        <title>Lentzea xizangensis sp. nov., isolated from Qinghai-Tibetan Plateau Soils.</title>
        <authorList>
            <person name="Huang J."/>
        </authorList>
    </citation>
    <scope>NUCLEOTIDE SEQUENCE [LARGE SCALE GENOMIC DNA]</scope>
    <source>
        <strain evidence="2 3">FXJ1.1311</strain>
    </source>
</reference>
<comment type="similarity">
    <text evidence="1">Belongs to the HupF/HypC family.</text>
</comment>
<evidence type="ECO:0000313" key="2">
    <source>
        <dbReference type="EMBL" id="TWP54220.1"/>
    </source>
</evidence>
<organism evidence="2 3">
    <name type="scientific">Lentzea tibetensis</name>
    <dbReference type="NCBI Taxonomy" id="2591470"/>
    <lineage>
        <taxon>Bacteria</taxon>
        <taxon>Bacillati</taxon>
        <taxon>Actinomycetota</taxon>
        <taxon>Actinomycetes</taxon>
        <taxon>Pseudonocardiales</taxon>
        <taxon>Pseudonocardiaceae</taxon>
        <taxon>Lentzea</taxon>
    </lineage>
</organism>
<dbReference type="GO" id="GO:1902670">
    <property type="term" value="F:carbon dioxide binding"/>
    <property type="evidence" value="ECO:0007669"/>
    <property type="project" value="TreeGrafter"/>
</dbReference>
<dbReference type="Proteomes" id="UP000316639">
    <property type="component" value="Unassembled WGS sequence"/>
</dbReference>
<comment type="caution">
    <text evidence="2">The sequence shown here is derived from an EMBL/GenBank/DDBJ whole genome shotgun (WGS) entry which is preliminary data.</text>
</comment>
<dbReference type="Gene3D" id="2.30.30.140">
    <property type="match status" value="1"/>
</dbReference>
<dbReference type="AlphaFoldDB" id="A0A563F2N5"/>
<name>A0A563F2N5_9PSEU</name>
<dbReference type="GO" id="GO:0051604">
    <property type="term" value="P:protein maturation"/>
    <property type="evidence" value="ECO:0007669"/>
    <property type="project" value="TreeGrafter"/>
</dbReference>
<dbReference type="InterPro" id="IPR001109">
    <property type="entry name" value="Hydrogenase_HupF/HypC"/>
</dbReference>
<keyword evidence="3" id="KW-1185">Reference proteome</keyword>
<dbReference type="NCBIfam" id="TIGR00074">
    <property type="entry name" value="hypC_hupF"/>
    <property type="match status" value="1"/>
</dbReference>
<sequence length="75" mass="7998">MCLGLPAEIIGPHEGHPDLMVADIAGVRRAINTSLLDFPPESGDWVLVHMGFALSLMTPAEAEDARAMLNIMAAE</sequence>
<dbReference type="PRINTS" id="PR00445">
    <property type="entry name" value="HUPFHYPC"/>
</dbReference>
<dbReference type="RefSeq" id="WP_146349003.1">
    <property type="nucleotide sequence ID" value="NZ_VOBR01000001.1"/>
</dbReference>
<dbReference type="OrthoDB" id="9806017at2"/>
<protein>
    <submittedName>
        <fullName evidence="2">HypC/HybG/HupF family hydrogenase formation chaperone</fullName>
    </submittedName>
</protein>
<gene>
    <name evidence="2" type="ORF">FKR81_01285</name>
</gene>
<dbReference type="PANTHER" id="PTHR35177:SF2">
    <property type="entry name" value="HYDROGENASE MATURATION FACTOR HYBG"/>
    <property type="match status" value="1"/>
</dbReference>
<dbReference type="Pfam" id="PF01455">
    <property type="entry name" value="HupF_HypC"/>
    <property type="match status" value="1"/>
</dbReference>
<accession>A0A563F2N5</accession>
<evidence type="ECO:0000313" key="3">
    <source>
        <dbReference type="Proteomes" id="UP000316639"/>
    </source>
</evidence>
<evidence type="ECO:0000256" key="1">
    <source>
        <dbReference type="ARBA" id="ARBA00006018"/>
    </source>
</evidence>
<dbReference type="EMBL" id="VOBR01000001">
    <property type="protein sequence ID" value="TWP54220.1"/>
    <property type="molecule type" value="Genomic_DNA"/>
</dbReference>
<dbReference type="PANTHER" id="PTHR35177">
    <property type="entry name" value="HYDROGENASE MATURATION FACTOR HYBG"/>
    <property type="match status" value="1"/>
</dbReference>
<dbReference type="GO" id="GO:0005506">
    <property type="term" value="F:iron ion binding"/>
    <property type="evidence" value="ECO:0007669"/>
    <property type="project" value="TreeGrafter"/>
</dbReference>